<organism evidence="3 4">
    <name type="scientific">Caenibius tardaugens NBRC 16725</name>
    <dbReference type="NCBI Taxonomy" id="1219035"/>
    <lineage>
        <taxon>Bacteria</taxon>
        <taxon>Pseudomonadati</taxon>
        <taxon>Pseudomonadota</taxon>
        <taxon>Alphaproteobacteria</taxon>
        <taxon>Sphingomonadales</taxon>
        <taxon>Erythrobacteraceae</taxon>
        <taxon>Caenibius</taxon>
    </lineage>
</organism>
<feature type="region of interest" description="Disordered" evidence="2">
    <location>
        <begin position="1"/>
        <end position="26"/>
    </location>
</feature>
<reference evidence="3 4" key="1">
    <citation type="submission" date="2013-09" db="EMBL/GenBank/DDBJ databases">
        <title>Whole genome shotgun sequence of Novosphingobium tardaugens NBRC 16725.</title>
        <authorList>
            <person name="Isaki S."/>
            <person name="Hosoyama A."/>
            <person name="Tsuchikane K."/>
            <person name="Katsumata H."/>
            <person name="Ando Y."/>
            <person name="Yamazaki S."/>
            <person name="Fujita N."/>
        </authorList>
    </citation>
    <scope>NUCLEOTIDE SEQUENCE [LARGE SCALE GENOMIC DNA]</scope>
    <source>
        <strain evidence="3 4">NBRC 16725</strain>
    </source>
</reference>
<feature type="compositionally biased region" description="Polar residues" evidence="2">
    <location>
        <begin position="243"/>
        <end position="263"/>
    </location>
</feature>
<gene>
    <name evidence="3" type="ORF">NT2_13_00800</name>
</gene>
<keyword evidence="1" id="KW-0175">Coiled coil</keyword>
<feature type="compositionally biased region" description="Basic and acidic residues" evidence="2">
    <location>
        <begin position="264"/>
        <end position="274"/>
    </location>
</feature>
<keyword evidence="4" id="KW-1185">Reference proteome</keyword>
<evidence type="ECO:0000256" key="1">
    <source>
        <dbReference type="SAM" id="Coils"/>
    </source>
</evidence>
<name>U3A8A7_9SPHN</name>
<evidence type="ECO:0000313" key="4">
    <source>
        <dbReference type="Proteomes" id="UP000016568"/>
    </source>
</evidence>
<proteinExistence type="predicted"/>
<dbReference type="Proteomes" id="UP000016568">
    <property type="component" value="Unassembled WGS sequence"/>
</dbReference>
<feature type="region of interest" description="Disordered" evidence="2">
    <location>
        <begin position="238"/>
        <end position="283"/>
    </location>
</feature>
<evidence type="ECO:0000256" key="2">
    <source>
        <dbReference type="SAM" id="MobiDB-lite"/>
    </source>
</evidence>
<dbReference type="AlphaFoldDB" id="U3A8A7"/>
<protein>
    <submittedName>
        <fullName evidence="3">Uncharacterized protein</fullName>
    </submittedName>
</protein>
<feature type="compositionally biased region" description="Low complexity" evidence="2">
    <location>
        <begin position="1"/>
        <end position="14"/>
    </location>
</feature>
<dbReference type="EMBL" id="BASZ01000013">
    <property type="protein sequence ID" value="GAD50993.1"/>
    <property type="molecule type" value="Genomic_DNA"/>
</dbReference>
<evidence type="ECO:0000313" key="3">
    <source>
        <dbReference type="EMBL" id="GAD50993.1"/>
    </source>
</evidence>
<sequence length="330" mass="35651">MTTDPDTSPDNTSPLPMPDEGSATEDAQIAAARDEDIDRFDDSTVVRVRTYDPITVAMAGSFGSFIPGAIATAYASLVWTLELHGDFSISNGGGTLQDYFEELVEGSPEQKKAQEQDDALRDAMDDAQEVREREREEWERTEHSLGGVTMTGAEWSAFSDDLKNDTPLRRWLIAQIKQKENKTDAEAKTEADDIALYAKMQSMPPSQWTGDMTALDRKLSEHPDIKAEYEEYVAGAAKRRDQSLGQSNALETSVSDGSRNSSGETKDDILDDHPFAGTPNLAPQFRSAAAPSIVADATVDPALPKPGAQVAIAAKPALPMTGGTGGFDMS</sequence>
<accession>U3A8A7</accession>
<feature type="coiled-coil region" evidence="1">
    <location>
        <begin position="110"/>
        <end position="137"/>
    </location>
</feature>
<comment type="caution">
    <text evidence="3">The sequence shown here is derived from an EMBL/GenBank/DDBJ whole genome shotgun (WGS) entry which is preliminary data.</text>
</comment>